<dbReference type="GO" id="GO:0005524">
    <property type="term" value="F:ATP binding"/>
    <property type="evidence" value="ECO:0007669"/>
    <property type="project" value="UniProtKB-UniRule"/>
</dbReference>
<feature type="domain" description="Carbohydrate kinase PfkB" evidence="9">
    <location>
        <begin position="7"/>
        <end position="294"/>
    </location>
</feature>
<dbReference type="GO" id="GO:0016052">
    <property type="term" value="P:carbohydrate catabolic process"/>
    <property type="evidence" value="ECO:0007669"/>
    <property type="project" value="UniProtKB-ARBA"/>
</dbReference>
<protein>
    <recommendedName>
        <fullName evidence="7">Tagatose-6-phosphate kinase</fullName>
        <ecNumber evidence="7">2.7.1.144</ecNumber>
    </recommendedName>
</protein>
<comment type="catalytic activity">
    <reaction evidence="7">
        <text>D-tagatofuranose 6-phosphate + ATP = D-tagatofuranose 1,6-bisphosphate + ADP + H(+)</text>
        <dbReference type="Rhea" id="RHEA:12420"/>
        <dbReference type="ChEBI" id="CHEBI:15378"/>
        <dbReference type="ChEBI" id="CHEBI:30616"/>
        <dbReference type="ChEBI" id="CHEBI:58694"/>
        <dbReference type="ChEBI" id="CHEBI:58695"/>
        <dbReference type="ChEBI" id="CHEBI:456216"/>
        <dbReference type="EC" id="2.7.1.144"/>
    </reaction>
</comment>
<keyword evidence="2 7" id="KW-0808">Transferase</keyword>
<evidence type="ECO:0000313" key="10">
    <source>
        <dbReference type="EMBL" id="MBR0596484.1"/>
    </source>
</evidence>
<dbReference type="EMBL" id="JAGSND010000001">
    <property type="protein sequence ID" value="MBR0596484.1"/>
    <property type="molecule type" value="Genomic_DNA"/>
</dbReference>
<name>A0A8J8AZS4_9FIRM</name>
<keyword evidence="7" id="KW-0423">Lactose metabolism</keyword>
<accession>A0A8J8AZS4</accession>
<evidence type="ECO:0000256" key="8">
    <source>
        <dbReference type="RuleBase" id="RU369061"/>
    </source>
</evidence>
<dbReference type="Pfam" id="PF00294">
    <property type="entry name" value="PfkB"/>
    <property type="match status" value="1"/>
</dbReference>
<dbReference type="SUPFAM" id="SSF53613">
    <property type="entry name" value="Ribokinase-like"/>
    <property type="match status" value="1"/>
</dbReference>
<comment type="caution">
    <text evidence="10">The sequence shown here is derived from an EMBL/GenBank/DDBJ whole genome shotgun (WGS) entry which is preliminary data.</text>
</comment>
<evidence type="ECO:0000256" key="3">
    <source>
        <dbReference type="ARBA" id="ARBA00022741"/>
    </source>
</evidence>
<evidence type="ECO:0000256" key="7">
    <source>
        <dbReference type="PIRNR" id="PIRNR000535"/>
    </source>
</evidence>
<dbReference type="NCBIfam" id="TIGR03168">
    <property type="entry name" value="1-PFK"/>
    <property type="match status" value="1"/>
</dbReference>
<evidence type="ECO:0000256" key="6">
    <source>
        <dbReference type="ARBA" id="ARBA00047745"/>
    </source>
</evidence>
<dbReference type="Proteomes" id="UP000675664">
    <property type="component" value="Unassembled WGS sequence"/>
</dbReference>
<keyword evidence="4 8" id="KW-0418">Kinase</keyword>
<dbReference type="GO" id="GO:0044281">
    <property type="term" value="P:small molecule metabolic process"/>
    <property type="evidence" value="ECO:0007669"/>
    <property type="project" value="UniProtKB-ARBA"/>
</dbReference>
<comment type="similarity">
    <text evidence="7">Belongs to the carbohydrate kinase PfkB family. LacC subfamily.</text>
</comment>
<dbReference type="PROSITE" id="PS00584">
    <property type="entry name" value="PFKB_KINASES_2"/>
    <property type="match status" value="1"/>
</dbReference>
<keyword evidence="3 7" id="KW-0547">Nucleotide-binding</keyword>
<comment type="catalytic activity">
    <reaction evidence="6 8">
        <text>beta-D-fructose 1-phosphate + ATP = beta-D-fructose 1,6-bisphosphate + ADP + H(+)</text>
        <dbReference type="Rhea" id="RHEA:14213"/>
        <dbReference type="ChEBI" id="CHEBI:15378"/>
        <dbReference type="ChEBI" id="CHEBI:30616"/>
        <dbReference type="ChEBI" id="CHEBI:32966"/>
        <dbReference type="ChEBI" id="CHEBI:138881"/>
        <dbReference type="ChEBI" id="CHEBI:456216"/>
        <dbReference type="EC" id="2.7.1.56"/>
    </reaction>
</comment>
<evidence type="ECO:0000256" key="2">
    <source>
        <dbReference type="ARBA" id="ARBA00022679"/>
    </source>
</evidence>
<dbReference type="GO" id="GO:0005988">
    <property type="term" value="P:lactose metabolic process"/>
    <property type="evidence" value="ECO:0007669"/>
    <property type="project" value="UniProtKB-KW"/>
</dbReference>
<dbReference type="GO" id="GO:0008662">
    <property type="term" value="F:1-phosphofructokinase activity"/>
    <property type="evidence" value="ECO:0007669"/>
    <property type="project" value="UniProtKB-UniRule"/>
</dbReference>
<dbReference type="Gene3D" id="3.40.1190.20">
    <property type="match status" value="1"/>
</dbReference>
<dbReference type="PANTHER" id="PTHR46566">
    <property type="entry name" value="1-PHOSPHOFRUCTOKINASE-RELATED"/>
    <property type="match status" value="1"/>
</dbReference>
<reference evidence="10" key="1">
    <citation type="submission" date="2021-04" db="EMBL/GenBank/DDBJ databases">
        <title>Sinoanaerobacter chloroacetimidivorans sp. nov., an obligate anaerobic bacterium isolated from anaerobic sludge.</title>
        <authorList>
            <person name="Bao Y."/>
        </authorList>
    </citation>
    <scope>NUCLEOTIDE SEQUENCE</scope>
    <source>
        <strain evidence="10">BAD-6</strain>
    </source>
</reference>
<dbReference type="InterPro" id="IPR017583">
    <property type="entry name" value="Tagatose/fructose_Pkinase"/>
</dbReference>
<comment type="pathway">
    <text evidence="7">Carbohydrate metabolism; D-tagatose 6-phosphate degradation; D-glyceraldehyde 3-phosphate and glycerone phosphate from D-tagatose 6-phosphate: step 1/2.</text>
</comment>
<dbReference type="RefSeq" id="WP_227016610.1">
    <property type="nucleotide sequence ID" value="NZ_JAGSND010000001.1"/>
</dbReference>
<evidence type="ECO:0000256" key="1">
    <source>
        <dbReference type="ARBA" id="ARBA00005380"/>
    </source>
</evidence>
<dbReference type="GO" id="GO:0009024">
    <property type="term" value="F:tagatose-6-phosphate kinase activity"/>
    <property type="evidence" value="ECO:0007669"/>
    <property type="project" value="UniProtKB-EC"/>
</dbReference>
<dbReference type="NCBIfam" id="TIGR03828">
    <property type="entry name" value="pfkB"/>
    <property type="match status" value="1"/>
</dbReference>
<dbReference type="GO" id="GO:0005829">
    <property type="term" value="C:cytosol"/>
    <property type="evidence" value="ECO:0007669"/>
    <property type="project" value="TreeGrafter"/>
</dbReference>
<dbReference type="InterPro" id="IPR011611">
    <property type="entry name" value="PfkB_dom"/>
</dbReference>
<reference evidence="10" key="2">
    <citation type="submission" date="2021-04" db="EMBL/GenBank/DDBJ databases">
        <authorList>
            <person name="Liu J."/>
        </authorList>
    </citation>
    <scope>NUCLEOTIDE SEQUENCE</scope>
    <source>
        <strain evidence="10">BAD-6</strain>
    </source>
</reference>
<evidence type="ECO:0000259" key="9">
    <source>
        <dbReference type="Pfam" id="PF00294"/>
    </source>
</evidence>
<dbReference type="InterPro" id="IPR002173">
    <property type="entry name" value="Carboh/pur_kinase_PfkB_CS"/>
</dbReference>
<keyword evidence="11" id="KW-1185">Reference proteome</keyword>
<dbReference type="AlphaFoldDB" id="A0A8J8AZS4"/>
<evidence type="ECO:0000313" key="11">
    <source>
        <dbReference type="Proteomes" id="UP000675664"/>
    </source>
</evidence>
<dbReference type="PANTHER" id="PTHR46566:SF2">
    <property type="entry name" value="ATP-DEPENDENT 6-PHOSPHOFRUCTOKINASE ISOZYME 2"/>
    <property type="match status" value="1"/>
</dbReference>
<dbReference type="EC" id="2.7.1.144" evidence="7"/>
<proteinExistence type="inferred from homology"/>
<dbReference type="UniPathway" id="UPA00704">
    <property type="reaction ID" value="UER00715"/>
</dbReference>
<evidence type="ECO:0000256" key="5">
    <source>
        <dbReference type="ARBA" id="ARBA00022840"/>
    </source>
</evidence>
<dbReference type="PIRSF" id="PIRSF000535">
    <property type="entry name" value="1PFK/6PFK/LacC"/>
    <property type="match status" value="1"/>
</dbReference>
<comment type="function">
    <text evidence="8">Catalyzes the ATP-dependent phosphorylation of fructose-l-phosphate to fructose-l,6-bisphosphate.</text>
</comment>
<dbReference type="CDD" id="cd01164">
    <property type="entry name" value="FruK_PfkB_like"/>
    <property type="match status" value="1"/>
</dbReference>
<gene>
    <name evidence="10" type="primary">pfkB</name>
    <name evidence="10" type="ORF">KCX82_01225</name>
</gene>
<dbReference type="InterPro" id="IPR029056">
    <property type="entry name" value="Ribokinase-like"/>
</dbReference>
<evidence type="ECO:0000256" key="4">
    <source>
        <dbReference type="ARBA" id="ARBA00022777"/>
    </source>
</evidence>
<comment type="similarity">
    <text evidence="1">Belongs to the carbohydrate kinase pfkB family.</text>
</comment>
<dbReference type="InterPro" id="IPR022463">
    <property type="entry name" value="1-PFruKinase"/>
</dbReference>
<organism evidence="10 11">
    <name type="scientific">Sinanaerobacter chloroacetimidivorans</name>
    <dbReference type="NCBI Taxonomy" id="2818044"/>
    <lineage>
        <taxon>Bacteria</taxon>
        <taxon>Bacillati</taxon>
        <taxon>Bacillota</taxon>
        <taxon>Clostridia</taxon>
        <taxon>Peptostreptococcales</taxon>
        <taxon>Anaerovoracaceae</taxon>
        <taxon>Sinanaerobacter</taxon>
    </lineage>
</organism>
<sequence length="310" mass="33623">MIKTVTLNPAVDKTVEINNFRVGEVNRISSIRLDAGGKGINVAKTIKALGGSSIATGFLAGRNGDYIKDSLNRMQVSNDFLFVKGETRTNLKIVDRGNQTNTDINEPGLIEVTEEDLCQLEDKIFSDMSKDNILVLSGSVPANVPTGIYREWTERANRSGIRVLLDADRELLEEGIKARPHLVKPNLAELEILLNRKLNHKNEIVSAGRSLLDMGIETAVISLGSDGAVFFHGEHVIYVEGLKVTVKSTVGAGDAMVAALAYAISRDNPFEKAVSLSVAAGTANVASEGTQPPNMKDVLHYEAQIHLKYL</sequence>
<keyword evidence="5 7" id="KW-0067">ATP-binding</keyword>
<dbReference type="FunFam" id="3.40.1190.20:FF:000001">
    <property type="entry name" value="Phosphofructokinase"/>
    <property type="match status" value="1"/>
</dbReference>
<dbReference type="GO" id="GO:2001059">
    <property type="term" value="P:D-tagatose 6-phosphate catabolic process"/>
    <property type="evidence" value="ECO:0007669"/>
    <property type="project" value="UniProtKB-UniPathway"/>
</dbReference>